<dbReference type="CDD" id="cd00299">
    <property type="entry name" value="GST_C_family"/>
    <property type="match status" value="1"/>
</dbReference>
<name>A0AAW1SCT5_9CHLO</name>
<proteinExistence type="predicted"/>
<feature type="domain" description="GST C-terminal" evidence="1">
    <location>
        <begin position="119"/>
        <end position="254"/>
    </location>
</feature>
<dbReference type="Pfam" id="PF13410">
    <property type="entry name" value="GST_C_2"/>
    <property type="match status" value="1"/>
</dbReference>
<reference evidence="2 3" key="1">
    <citation type="journal article" date="2024" name="Nat. Commun.">
        <title>Phylogenomics reveals the evolutionary origins of lichenization in chlorophyte algae.</title>
        <authorList>
            <person name="Puginier C."/>
            <person name="Libourel C."/>
            <person name="Otte J."/>
            <person name="Skaloud P."/>
            <person name="Haon M."/>
            <person name="Grisel S."/>
            <person name="Petersen M."/>
            <person name="Berrin J.G."/>
            <person name="Delaux P.M."/>
            <person name="Dal Grande F."/>
            <person name="Keller J."/>
        </authorList>
    </citation>
    <scope>NUCLEOTIDE SEQUENCE [LARGE SCALE GENOMIC DNA]</scope>
    <source>
        <strain evidence="2 3">SAG 2145</strain>
    </source>
</reference>
<dbReference type="SUPFAM" id="SSF47616">
    <property type="entry name" value="GST C-terminal domain-like"/>
    <property type="match status" value="1"/>
</dbReference>
<dbReference type="PROSITE" id="PS50405">
    <property type="entry name" value="GST_CTER"/>
    <property type="match status" value="1"/>
</dbReference>
<comment type="caution">
    <text evidence="2">The sequence shown here is derived from an EMBL/GenBank/DDBJ whole genome shotgun (WGS) entry which is preliminary data.</text>
</comment>
<dbReference type="Gene3D" id="1.20.1050.10">
    <property type="match status" value="1"/>
</dbReference>
<dbReference type="EMBL" id="JALJOS010000002">
    <property type="protein sequence ID" value="KAK9843339.1"/>
    <property type="molecule type" value="Genomic_DNA"/>
</dbReference>
<dbReference type="AlphaFoldDB" id="A0AAW1SCT5"/>
<dbReference type="InterPro" id="IPR010987">
    <property type="entry name" value="Glutathione-S-Trfase_C-like"/>
</dbReference>
<protein>
    <recommendedName>
        <fullName evidence="1">GST C-terminal domain-containing protein</fullName>
    </recommendedName>
</protein>
<gene>
    <name evidence="2" type="ORF">WJX74_010613</name>
</gene>
<evidence type="ECO:0000259" key="1">
    <source>
        <dbReference type="PROSITE" id="PS50405"/>
    </source>
</evidence>
<sequence>MTRPTFHYVPGSPWSFKTMWLLKLHLISLNVKEPIPILTEQLLRFRLKRHRISFPVLETATGNYFESFDMAQWAEGRSSSGVRLFPEGYAREIAEWNDKSDAMLACGRKTLIKNILEQDEVARAAVAALVPPLKYLGPIGPWFVRAIFGQINRKYAAVHAATNIDLCRKTLAELDAAVRQGNGYVVGGQFTYADITMATALSSIDFLQLPWTRSFLTGLPKQSTVIPGLAEQFPQLLAWRTAILEKHFPSKKPL</sequence>
<evidence type="ECO:0000313" key="2">
    <source>
        <dbReference type="EMBL" id="KAK9843339.1"/>
    </source>
</evidence>
<dbReference type="CDD" id="cd00570">
    <property type="entry name" value="GST_N_family"/>
    <property type="match status" value="1"/>
</dbReference>
<accession>A0AAW1SCT5</accession>
<evidence type="ECO:0000313" key="3">
    <source>
        <dbReference type="Proteomes" id="UP001438707"/>
    </source>
</evidence>
<organism evidence="2 3">
    <name type="scientific">Apatococcus lobatus</name>
    <dbReference type="NCBI Taxonomy" id="904363"/>
    <lineage>
        <taxon>Eukaryota</taxon>
        <taxon>Viridiplantae</taxon>
        <taxon>Chlorophyta</taxon>
        <taxon>core chlorophytes</taxon>
        <taxon>Trebouxiophyceae</taxon>
        <taxon>Chlorellales</taxon>
        <taxon>Chlorellaceae</taxon>
        <taxon>Apatococcus</taxon>
    </lineage>
</organism>
<dbReference type="InterPro" id="IPR036282">
    <property type="entry name" value="Glutathione-S-Trfase_C_sf"/>
</dbReference>
<dbReference type="Proteomes" id="UP001438707">
    <property type="component" value="Unassembled WGS sequence"/>
</dbReference>
<keyword evidence="3" id="KW-1185">Reference proteome</keyword>